<gene>
    <name evidence="8" type="ORF">JOE69_000165</name>
</gene>
<feature type="transmembrane region" description="Helical" evidence="7">
    <location>
        <begin position="155"/>
        <end position="175"/>
    </location>
</feature>
<keyword evidence="4 7" id="KW-0472">Membrane</keyword>
<evidence type="ECO:0000256" key="1">
    <source>
        <dbReference type="ARBA" id="ARBA00004370"/>
    </source>
</evidence>
<keyword evidence="3 7" id="KW-1133">Transmembrane helix</keyword>
<keyword evidence="2 7" id="KW-0812">Transmembrane</keyword>
<organism evidence="8 9">
    <name type="scientific">Arthrobacter russicus</name>
    <dbReference type="NCBI Taxonomy" id="172040"/>
    <lineage>
        <taxon>Bacteria</taxon>
        <taxon>Bacillati</taxon>
        <taxon>Actinomycetota</taxon>
        <taxon>Actinomycetes</taxon>
        <taxon>Micrococcales</taxon>
        <taxon>Micrococcaceae</taxon>
        <taxon>Arthrobacter</taxon>
    </lineage>
</organism>
<feature type="compositionally biased region" description="Basic and acidic residues" evidence="6">
    <location>
        <begin position="201"/>
        <end position="211"/>
    </location>
</feature>
<comment type="subcellular location">
    <subcellularLocation>
        <location evidence="1">Membrane</location>
    </subcellularLocation>
</comment>
<evidence type="ECO:0000256" key="7">
    <source>
        <dbReference type="SAM" id="Phobius"/>
    </source>
</evidence>
<evidence type="ECO:0000256" key="2">
    <source>
        <dbReference type="ARBA" id="ARBA00022692"/>
    </source>
</evidence>
<dbReference type="NCBIfam" id="TIGR02228">
    <property type="entry name" value="sigpep_I_arch"/>
    <property type="match status" value="1"/>
</dbReference>
<dbReference type="InterPro" id="IPR019533">
    <property type="entry name" value="Peptidase_S26"/>
</dbReference>
<dbReference type="CDD" id="cd06530">
    <property type="entry name" value="S26_SPase_I"/>
    <property type="match status" value="1"/>
</dbReference>
<evidence type="ECO:0000313" key="9">
    <source>
        <dbReference type="Proteomes" id="UP001185069"/>
    </source>
</evidence>
<evidence type="ECO:0000256" key="3">
    <source>
        <dbReference type="ARBA" id="ARBA00022989"/>
    </source>
</evidence>
<feature type="compositionally biased region" description="Low complexity" evidence="6">
    <location>
        <begin position="190"/>
        <end position="199"/>
    </location>
</feature>
<dbReference type="GO" id="GO:0016787">
    <property type="term" value="F:hydrolase activity"/>
    <property type="evidence" value="ECO:0007669"/>
    <property type="project" value="UniProtKB-KW"/>
</dbReference>
<feature type="transmembrane region" description="Helical" evidence="7">
    <location>
        <begin position="14"/>
        <end position="36"/>
    </location>
</feature>
<reference evidence="8 9" key="1">
    <citation type="submission" date="2023-07" db="EMBL/GenBank/DDBJ databases">
        <title>Sequencing the genomes of 1000 actinobacteria strains.</title>
        <authorList>
            <person name="Klenk H.-P."/>
        </authorList>
    </citation>
    <scope>NUCLEOTIDE SEQUENCE [LARGE SCALE GENOMIC DNA]</scope>
    <source>
        <strain evidence="8 9">DSM 14555</strain>
    </source>
</reference>
<keyword evidence="8" id="KW-0378">Hydrolase</keyword>
<dbReference type="PANTHER" id="PTHR10806">
    <property type="entry name" value="SIGNAL PEPTIDASE COMPLEX CATALYTIC SUBUNIT SEC11"/>
    <property type="match status" value="1"/>
</dbReference>
<dbReference type="RefSeq" id="WP_309795253.1">
    <property type="nucleotide sequence ID" value="NZ_BAAAHY010000006.1"/>
</dbReference>
<protein>
    <recommendedName>
        <fullName evidence="5">Signal peptidase I</fullName>
        <ecNumber evidence="5">3.4.21.89</ecNumber>
    </recommendedName>
</protein>
<dbReference type="InterPro" id="IPR001733">
    <property type="entry name" value="Peptidase_S26B"/>
</dbReference>
<sequence>MSAALKALSLGGRLVSYAALLLAVFAALLLVAVPMLTGSQTYTVLTGSMQPNYPPGTLVVIKPIAADQLAVGDVITYQIAPGQPEVVTHRITGLGVAQNGERSFATQGDANNAPDDRAVMPVQIRGKLFYSVPLLGYPANWLNQGFDQVGGKGPVILIVVGLLFGYGFWMFFRAWRERGEAAAARKADSADSPANLETTTEAERARDAAIS</sequence>
<dbReference type="PANTHER" id="PTHR10806:SF6">
    <property type="entry name" value="SIGNAL PEPTIDASE COMPLEX CATALYTIC SUBUNIT SEC11"/>
    <property type="match status" value="1"/>
</dbReference>
<dbReference type="EC" id="3.4.21.89" evidence="5"/>
<comment type="caution">
    <text evidence="8">The sequence shown here is derived from an EMBL/GenBank/DDBJ whole genome shotgun (WGS) entry which is preliminary data.</text>
</comment>
<dbReference type="EMBL" id="JAVDQF010000001">
    <property type="protein sequence ID" value="MDR6267927.1"/>
    <property type="molecule type" value="Genomic_DNA"/>
</dbReference>
<dbReference type="Proteomes" id="UP001185069">
    <property type="component" value="Unassembled WGS sequence"/>
</dbReference>
<evidence type="ECO:0000256" key="6">
    <source>
        <dbReference type="SAM" id="MobiDB-lite"/>
    </source>
</evidence>
<dbReference type="InterPro" id="IPR036286">
    <property type="entry name" value="LexA/Signal_pep-like_sf"/>
</dbReference>
<feature type="region of interest" description="Disordered" evidence="6">
    <location>
        <begin position="184"/>
        <end position="211"/>
    </location>
</feature>
<evidence type="ECO:0000313" key="8">
    <source>
        <dbReference type="EMBL" id="MDR6267927.1"/>
    </source>
</evidence>
<evidence type="ECO:0000256" key="5">
    <source>
        <dbReference type="NCBIfam" id="TIGR02228"/>
    </source>
</evidence>
<keyword evidence="9" id="KW-1185">Reference proteome</keyword>
<name>A0ABU1J683_9MICC</name>
<accession>A0ABU1J683</accession>
<proteinExistence type="predicted"/>
<dbReference type="SUPFAM" id="SSF51306">
    <property type="entry name" value="LexA/Signal peptidase"/>
    <property type="match status" value="1"/>
</dbReference>
<evidence type="ECO:0000256" key="4">
    <source>
        <dbReference type="ARBA" id="ARBA00023136"/>
    </source>
</evidence>